<keyword evidence="3" id="KW-1185">Reference proteome</keyword>
<proteinExistence type="predicted"/>
<accession>A0A239LR53</accession>
<dbReference type="OrthoDB" id="6635957at2"/>
<protein>
    <submittedName>
        <fullName evidence="2">Iron-containing redox enzyme</fullName>
    </submittedName>
</protein>
<evidence type="ECO:0000313" key="3">
    <source>
        <dbReference type="Proteomes" id="UP000198284"/>
    </source>
</evidence>
<reference evidence="2 3" key="1">
    <citation type="submission" date="2017-06" db="EMBL/GenBank/DDBJ databases">
        <authorList>
            <person name="Kim H.J."/>
            <person name="Triplett B.A."/>
        </authorList>
    </citation>
    <scope>NUCLEOTIDE SEQUENCE [LARGE SCALE GENOMIC DNA]</scope>
    <source>
        <strain evidence="2 3">U15</strain>
    </source>
</reference>
<dbReference type="SMART" id="SM01236">
    <property type="entry name" value="Haem_oxygenase_2"/>
    <property type="match status" value="1"/>
</dbReference>
<name>A0A239LR53_9BURK</name>
<dbReference type="Proteomes" id="UP000198284">
    <property type="component" value="Unassembled WGS sequence"/>
</dbReference>
<sequence>MTQIAVKEVVHYSQPETVTDRQIDSKTLYFQLDGSPDDAALAEGADYLRRQLAQARDLECDLPAEPAGIQAWIEANTRQVGQQYAAYLEARKAGAPRRYFGSKAHALYFLQSVAPTKLVDGSWLYGLVARWREARFAPLIRIYLEELGEGVPDKNHVAIYRRLLDTHGCTRWQDLDDSRFVQGAIQLALAHHAADFLPEVIGFNLGYEQLPLHLLITSYELNELGIDPYYFTLHVTVDNAASGHARMAMQGLLDALPRAADGAEFYRRVRDGYRLNMLGAGTTSVIADFDLERELLHVLASKCAVGSYMHSNYCRIGGKSVNQWLADPAQLPGFLDAMQQAGWIRRHAHPEQSRFWKLIQGEHAEMFGVFNAYERQVIHDWIAGDSLHGARNRPLSYKAKRRLLDAPEPEPRAEAHAGAPRGVLRRHPSPPGQTPQGADDFSRELRELEDRLASLPGRDAMMDMLSPLLAPSLHHSAAGMMATRIYARLLDQA</sequence>
<dbReference type="Gene3D" id="1.20.910.10">
    <property type="entry name" value="Heme oxygenase-like"/>
    <property type="match status" value="1"/>
</dbReference>
<dbReference type="EMBL" id="FZOT01000025">
    <property type="protein sequence ID" value="SNT32358.1"/>
    <property type="molecule type" value="Genomic_DNA"/>
</dbReference>
<evidence type="ECO:0000256" key="1">
    <source>
        <dbReference type="SAM" id="MobiDB-lite"/>
    </source>
</evidence>
<feature type="region of interest" description="Disordered" evidence="1">
    <location>
        <begin position="404"/>
        <end position="439"/>
    </location>
</feature>
<dbReference type="InterPro" id="IPR016084">
    <property type="entry name" value="Haem_Oase-like_multi-hlx"/>
</dbReference>
<dbReference type="Pfam" id="PF14518">
    <property type="entry name" value="Haem_oxygenas_2"/>
    <property type="match status" value="1"/>
</dbReference>
<organism evidence="2 3">
    <name type="scientific">Noviherbaspirillum humi</name>
    <dbReference type="NCBI Taxonomy" id="1688639"/>
    <lineage>
        <taxon>Bacteria</taxon>
        <taxon>Pseudomonadati</taxon>
        <taxon>Pseudomonadota</taxon>
        <taxon>Betaproteobacteria</taxon>
        <taxon>Burkholderiales</taxon>
        <taxon>Oxalobacteraceae</taxon>
        <taxon>Noviherbaspirillum</taxon>
    </lineage>
</organism>
<dbReference type="RefSeq" id="WP_089401563.1">
    <property type="nucleotide sequence ID" value="NZ_FZOT01000025.1"/>
</dbReference>
<feature type="compositionally biased region" description="Basic and acidic residues" evidence="1">
    <location>
        <begin position="404"/>
        <end position="415"/>
    </location>
</feature>
<evidence type="ECO:0000313" key="2">
    <source>
        <dbReference type="EMBL" id="SNT32358.1"/>
    </source>
</evidence>
<dbReference type="AlphaFoldDB" id="A0A239LR53"/>
<gene>
    <name evidence="2" type="ORF">SAMN06265795_12516</name>
</gene>